<evidence type="ECO:0000256" key="4">
    <source>
        <dbReference type="ARBA" id="ARBA00022827"/>
    </source>
</evidence>
<dbReference type="SUPFAM" id="SSF48173">
    <property type="entry name" value="Cryptochrome/photolyase FAD-binding domain"/>
    <property type="match status" value="1"/>
</dbReference>
<comment type="caution">
    <text evidence="6">The sequence shown here is derived from an EMBL/GenBank/DDBJ whole genome shotgun (WGS) entry which is preliminary data.</text>
</comment>
<dbReference type="PROSITE" id="PS51645">
    <property type="entry name" value="PHR_CRY_ALPHA_BETA"/>
    <property type="match status" value="1"/>
</dbReference>
<sequence length="487" mass="56777">MWFKRDLRVVDHEALQAACSSGNPVLCVYLYEPHIWQDPHYADRHAYFVKESLRSLKTALDHWGHHLVTVEEEAVPFLARVAQDHEIECIYSTKETGLDITYTRDIAFAEACKQRNITWKEVQNNGVLRAISNRDHWRKSWYTYMKAPLAEVVDTGVAVDPTTIDYFTKTFKTFELTTPEHSFQRGGRESYLEYHNSFFEERLEFYSDFISKPEQSQYGCSRLSPYISWGVCSIRELYQEVERRRKTSAHKRQLVAFGSRLRWQSHFIQKFEQEPRMEVEAINRGLMSIPQPYNEAFVTAWTTGNTGYPLVDASVRCVAATGYINFRMRAMITSFLTHHLFQHFTTGSAWLARQFLDFEPGIHYGQFQMQAGLTGTNTVRVYNPTKNALDHDPEAVFIKTWVPELKNLPAHLAIEPWKVTPMEEELYGFSLGRDYPERIVDIKATRAHALKWLYGQRKTALAKKERLRILATHTIRRPSQTDDAVRI</sequence>
<dbReference type="Pfam" id="PF00875">
    <property type="entry name" value="DNA_photolyase"/>
    <property type="match status" value="1"/>
</dbReference>
<keyword evidence="3" id="KW-0285">Flavoprotein</keyword>
<organism evidence="6 7">
    <name type="scientific">Gangjinia marincola</name>
    <dbReference type="NCBI Taxonomy" id="578463"/>
    <lineage>
        <taxon>Bacteria</taxon>
        <taxon>Pseudomonadati</taxon>
        <taxon>Bacteroidota</taxon>
        <taxon>Flavobacteriia</taxon>
        <taxon>Flavobacteriales</taxon>
        <taxon>Flavobacteriaceae</taxon>
        <taxon>Gangjinia</taxon>
    </lineage>
</organism>
<comment type="cofactor">
    <cofactor evidence="1">
        <name>(6R)-5,10-methylene-5,6,7,8-tetrahydrofolate</name>
        <dbReference type="ChEBI" id="CHEBI:15636"/>
    </cofactor>
</comment>
<dbReference type="PANTHER" id="PTHR11455:SF9">
    <property type="entry name" value="CRYPTOCHROME CIRCADIAN CLOCK 5 ISOFORM X1"/>
    <property type="match status" value="1"/>
</dbReference>
<dbReference type="PANTHER" id="PTHR11455">
    <property type="entry name" value="CRYPTOCHROME"/>
    <property type="match status" value="1"/>
</dbReference>
<dbReference type="SUPFAM" id="SSF52425">
    <property type="entry name" value="Cryptochrome/photolyase, N-terminal domain"/>
    <property type="match status" value="1"/>
</dbReference>
<evidence type="ECO:0000313" key="7">
    <source>
        <dbReference type="Proteomes" id="UP001500507"/>
    </source>
</evidence>
<dbReference type="Gene3D" id="3.40.50.620">
    <property type="entry name" value="HUPs"/>
    <property type="match status" value="1"/>
</dbReference>
<feature type="domain" description="Photolyase/cryptochrome alpha/beta" evidence="5">
    <location>
        <begin position="1"/>
        <end position="127"/>
    </location>
</feature>
<comment type="cofactor">
    <cofactor evidence="2">
        <name>FAD</name>
        <dbReference type="ChEBI" id="CHEBI:57692"/>
    </cofactor>
</comment>
<dbReference type="InterPro" id="IPR005101">
    <property type="entry name" value="Cryptochr/Photolyase_FAD-bd"/>
</dbReference>
<evidence type="ECO:0000256" key="1">
    <source>
        <dbReference type="ARBA" id="ARBA00001932"/>
    </source>
</evidence>
<keyword evidence="4" id="KW-0274">FAD</keyword>
<evidence type="ECO:0000256" key="3">
    <source>
        <dbReference type="ARBA" id="ARBA00022630"/>
    </source>
</evidence>
<gene>
    <name evidence="6" type="ORF">GCM10009117_22610</name>
</gene>
<dbReference type="InterPro" id="IPR006050">
    <property type="entry name" value="DNA_photolyase_N"/>
</dbReference>
<keyword evidence="7" id="KW-1185">Reference proteome</keyword>
<dbReference type="InterPro" id="IPR002081">
    <property type="entry name" value="Cryptochrome/DNA_photolyase_1"/>
</dbReference>
<dbReference type="InterPro" id="IPR014729">
    <property type="entry name" value="Rossmann-like_a/b/a_fold"/>
</dbReference>
<evidence type="ECO:0000256" key="2">
    <source>
        <dbReference type="ARBA" id="ARBA00001974"/>
    </source>
</evidence>
<dbReference type="InterPro" id="IPR036155">
    <property type="entry name" value="Crypto/Photolyase_N_sf"/>
</dbReference>
<dbReference type="EMBL" id="BAAAFG010000016">
    <property type="protein sequence ID" value="GAA0873114.1"/>
    <property type="molecule type" value="Genomic_DNA"/>
</dbReference>
<dbReference type="Pfam" id="PF03441">
    <property type="entry name" value="FAD_binding_7"/>
    <property type="match status" value="1"/>
</dbReference>
<evidence type="ECO:0000313" key="6">
    <source>
        <dbReference type="EMBL" id="GAA0873114.1"/>
    </source>
</evidence>
<dbReference type="Gene3D" id="1.25.40.80">
    <property type="match status" value="1"/>
</dbReference>
<dbReference type="Proteomes" id="UP001500507">
    <property type="component" value="Unassembled WGS sequence"/>
</dbReference>
<protein>
    <submittedName>
        <fullName evidence="6">Deoxyribodipyrimidine photo-lyase</fullName>
    </submittedName>
</protein>
<evidence type="ECO:0000259" key="5">
    <source>
        <dbReference type="PROSITE" id="PS51645"/>
    </source>
</evidence>
<dbReference type="Gene3D" id="1.10.579.10">
    <property type="entry name" value="DNA Cyclobutane Dipyrimidine Photolyase, subunit A, domain 3"/>
    <property type="match status" value="1"/>
</dbReference>
<dbReference type="InterPro" id="IPR036134">
    <property type="entry name" value="Crypto/Photolyase_FAD-like_sf"/>
</dbReference>
<name>A0ABN1MJN7_9FLAO</name>
<reference evidence="6 7" key="1">
    <citation type="journal article" date="2019" name="Int. J. Syst. Evol. Microbiol.">
        <title>The Global Catalogue of Microorganisms (GCM) 10K type strain sequencing project: providing services to taxonomists for standard genome sequencing and annotation.</title>
        <authorList>
            <consortium name="The Broad Institute Genomics Platform"/>
            <consortium name="The Broad Institute Genome Sequencing Center for Infectious Disease"/>
            <person name="Wu L."/>
            <person name="Ma J."/>
        </authorList>
    </citation>
    <scope>NUCLEOTIDE SEQUENCE [LARGE SCALE GENOMIC DNA]</scope>
    <source>
        <strain evidence="6 7">JCM 16082</strain>
    </source>
</reference>
<proteinExistence type="predicted"/>
<accession>A0ABN1MJN7</accession>